<organism evidence="1 2">
    <name type="scientific">Parathielavia appendiculata</name>
    <dbReference type="NCBI Taxonomy" id="2587402"/>
    <lineage>
        <taxon>Eukaryota</taxon>
        <taxon>Fungi</taxon>
        <taxon>Dikarya</taxon>
        <taxon>Ascomycota</taxon>
        <taxon>Pezizomycotina</taxon>
        <taxon>Sordariomycetes</taxon>
        <taxon>Sordariomycetidae</taxon>
        <taxon>Sordariales</taxon>
        <taxon>Chaetomiaceae</taxon>
        <taxon>Parathielavia</taxon>
    </lineage>
</organism>
<comment type="caution">
    <text evidence="1">The sequence shown here is derived from an EMBL/GenBank/DDBJ whole genome shotgun (WGS) entry which is preliminary data.</text>
</comment>
<dbReference type="AlphaFoldDB" id="A0AAN6U678"/>
<protein>
    <submittedName>
        <fullName evidence="1">Uncharacterized protein</fullName>
    </submittedName>
</protein>
<name>A0AAN6U678_9PEZI</name>
<dbReference type="RefSeq" id="XP_062650780.1">
    <property type="nucleotide sequence ID" value="XM_062792058.1"/>
</dbReference>
<dbReference type="GeneID" id="87828827"/>
<dbReference type="Proteomes" id="UP001302602">
    <property type="component" value="Unassembled WGS sequence"/>
</dbReference>
<proteinExistence type="predicted"/>
<accession>A0AAN6U678</accession>
<reference evidence="1" key="1">
    <citation type="journal article" date="2023" name="Mol. Phylogenet. Evol.">
        <title>Genome-scale phylogeny and comparative genomics of the fungal order Sordariales.</title>
        <authorList>
            <person name="Hensen N."/>
            <person name="Bonometti L."/>
            <person name="Westerberg I."/>
            <person name="Brannstrom I.O."/>
            <person name="Guillou S."/>
            <person name="Cros-Aarteil S."/>
            <person name="Calhoun S."/>
            <person name="Haridas S."/>
            <person name="Kuo A."/>
            <person name="Mondo S."/>
            <person name="Pangilinan J."/>
            <person name="Riley R."/>
            <person name="LaButti K."/>
            <person name="Andreopoulos B."/>
            <person name="Lipzen A."/>
            <person name="Chen C."/>
            <person name="Yan M."/>
            <person name="Daum C."/>
            <person name="Ng V."/>
            <person name="Clum A."/>
            <person name="Steindorff A."/>
            <person name="Ohm R.A."/>
            <person name="Martin F."/>
            <person name="Silar P."/>
            <person name="Natvig D.O."/>
            <person name="Lalanne C."/>
            <person name="Gautier V."/>
            <person name="Ament-Velasquez S.L."/>
            <person name="Kruys A."/>
            <person name="Hutchinson M.I."/>
            <person name="Powell A.J."/>
            <person name="Barry K."/>
            <person name="Miller A.N."/>
            <person name="Grigoriev I.V."/>
            <person name="Debuchy R."/>
            <person name="Gladieux P."/>
            <person name="Hiltunen Thoren M."/>
            <person name="Johannesson H."/>
        </authorList>
    </citation>
    <scope>NUCLEOTIDE SEQUENCE</scope>
    <source>
        <strain evidence="1">CBS 731.68</strain>
    </source>
</reference>
<dbReference type="EMBL" id="MU853224">
    <property type="protein sequence ID" value="KAK4127009.1"/>
    <property type="molecule type" value="Genomic_DNA"/>
</dbReference>
<reference evidence="1" key="2">
    <citation type="submission" date="2023-05" db="EMBL/GenBank/DDBJ databases">
        <authorList>
            <consortium name="Lawrence Berkeley National Laboratory"/>
            <person name="Steindorff A."/>
            <person name="Hensen N."/>
            <person name="Bonometti L."/>
            <person name="Westerberg I."/>
            <person name="Brannstrom I.O."/>
            <person name="Guillou S."/>
            <person name="Cros-Aarteil S."/>
            <person name="Calhoun S."/>
            <person name="Haridas S."/>
            <person name="Kuo A."/>
            <person name="Mondo S."/>
            <person name="Pangilinan J."/>
            <person name="Riley R."/>
            <person name="Labutti K."/>
            <person name="Andreopoulos B."/>
            <person name="Lipzen A."/>
            <person name="Chen C."/>
            <person name="Yanf M."/>
            <person name="Daum C."/>
            <person name="Ng V."/>
            <person name="Clum A."/>
            <person name="Ohm R."/>
            <person name="Martin F."/>
            <person name="Silar P."/>
            <person name="Natvig D."/>
            <person name="Lalanne C."/>
            <person name="Gautier V."/>
            <person name="Ament-Velasquez S.L."/>
            <person name="Kruys A."/>
            <person name="Hutchinson M.I."/>
            <person name="Powell A.J."/>
            <person name="Barry K."/>
            <person name="Miller A.N."/>
            <person name="Grigoriev I.V."/>
            <person name="Debuchy R."/>
            <person name="Gladieux P."/>
            <person name="Thoren M.H."/>
            <person name="Johannesson H."/>
        </authorList>
    </citation>
    <scope>NUCLEOTIDE SEQUENCE</scope>
    <source>
        <strain evidence="1">CBS 731.68</strain>
    </source>
</reference>
<sequence>MQTSADYSSFGVPTTTGPNLPSIPSIGHFSPEALPSNHMLNLAPSPRIFQSFLPSAKVNAVPSWSLPSS</sequence>
<keyword evidence="2" id="KW-1185">Reference proteome</keyword>
<gene>
    <name evidence="1" type="ORF">N657DRAFT_640900</name>
</gene>
<evidence type="ECO:0000313" key="1">
    <source>
        <dbReference type="EMBL" id="KAK4127009.1"/>
    </source>
</evidence>
<evidence type="ECO:0000313" key="2">
    <source>
        <dbReference type="Proteomes" id="UP001302602"/>
    </source>
</evidence>